<dbReference type="GO" id="GO:0004867">
    <property type="term" value="F:serine-type endopeptidase inhibitor activity"/>
    <property type="evidence" value="ECO:0007669"/>
    <property type="project" value="InterPro"/>
</dbReference>
<name>A0A6G1VIA1_9BACT</name>
<evidence type="ECO:0000313" key="4">
    <source>
        <dbReference type="EMBL" id="MQP13265.1"/>
    </source>
</evidence>
<dbReference type="InterPro" id="IPR042185">
    <property type="entry name" value="Serpin_sf_2"/>
</dbReference>
<dbReference type="InterPro" id="IPR023796">
    <property type="entry name" value="Serpin_dom"/>
</dbReference>
<dbReference type="PROSITE" id="PS51257">
    <property type="entry name" value="PROKAR_LIPOPROTEIN"/>
    <property type="match status" value="1"/>
</dbReference>
<dbReference type="AlphaFoldDB" id="A0A6G1VIA1"/>
<protein>
    <submittedName>
        <fullName evidence="4">Serpin family protein</fullName>
    </submittedName>
</protein>
<dbReference type="RefSeq" id="WP_153090372.1">
    <property type="nucleotide sequence ID" value="NZ_VZAH01000020.1"/>
</dbReference>
<dbReference type="InterPro" id="IPR042178">
    <property type="entry name" value="Serpin_sf_1"/>
</dbReference>
<dbReference type="Proteomes" id="UP000477980">
    <property type="component" value="Unassembled WGS sequence"/>
</dbReference>
<dbReference type="InterPro" id="IPR000215">
    <property type="entry name" value="Serpin_fam"/>
</dbReference>
<sequence>MKKRNESKMTMAALMMLAAIAMTSCASSKKINGNSNAGKSSEMGKNEEDLDNSYLVLSDAQQDIVKKNNAFALRLFNKVTDMESKVISPMSVSYLMGMLANGADGITQQEILKAIGCEGVSVSDLNELYKAMLLNANHQDKQTTVNIANYIAVNKNFKLNKDFSQQVSDGYQAGIESLDFSSSKSTDRINGWCKEKTNGMIPRIIDQVSADAVSYLMNAIYFKGTWQNKFNAKDTKLENFRGYTRDIQKVEMMHQVKKLFYAENKDFKAVDLPYGNGSYRMLVLLPNEGKNIQEMMKGLDEEKLNQISQNMENCMVNLKLPKFTIEQELPLNAIISDLGAPSMFVAGKANFSHFADGNFFVSKMLQKAKIEVNEQGTKAAAVTAAVMLTAMAPEETRNVEFIADRPFVYMIQDSQSGGILFMGQYCGTH</sequence>
<feature type="signal peptide" evidence="2">
    <location>
        <begin position="1"/>
        <end position="26"/>
    </location>
</feature>
<gene>
    <name evidence="4" type="ORF">F7D25_02315</name>
</gene>
<dbReference type="PROSITE" id="PS00284">
    <property type="entry name" value="SERPIN"/>
    <property type="match status" value="1"/>
</dbReference>
<accession>A0A6G1VIA1</accession>
<dbReference type="PANTHER" id="PTHR11461:SF211">
    <property type="entry name" value="GH10112P-RELATED"/>
    <property type="match status" value="1"/>
</dbReference>
<comment type="similarity">
    <text evidence="1">Belongs to the serpin family.</text>
</comment>
<dbReference type="GO" id="GO:0005615">
    <property type="term" value="C:extracellular space"/>
    <property type="evidence" value="ECO:0007669"/>
    <property type="project" value="InterPro"/>
</dbReference>
<dbReference type="OrthoDB" id="9764871at2"/>
<evidence type="ECO:0000256" key="2">
    <source>
        <dbReference type="SAM" id="SignalP"/>
    </source>
</evidence>
<reference evidence="4 5" key="1">
    <citation type="submission" date="2019-09" db="EMBL/GenBank/DDBJ databases">
        <title>Distinct polysaccharide growth profiles of human intestinal Prevotella copri isolates.</title>
        <authorList>
            <person name="Fehlner-Peach H."/>
            <person name="Magnabosco C."/>
            <person name="Raghavan V."/>
            <person name="Scher J.U."/>
            <person name="Tett A."/>
            <person name="Cox L.M."/>
            <person name="Gottsegen C."/>
            <person name="Watters A."/>
            <person name="Wiltshire- Gordon J.D."/>
            <person name="Segata N."/>
            <person name="Bonneau R."/>
            <person name="Littman D.R."/>
        </authorList>
    </citation>
    <scope>NUCLEOTIDE SEQUENCE [LARGE SCALE GENOMIC DNA]</scope>
    <source>
        <strain evidence="5">iAA917</strain>
    </source>
</reference>
<evidence type="ECO:0000256" key="1">
    <source>
        <dbReference type="RuleBase" id="RU000411"/>
    </source>
</evidence>
<evidence type="ECO:0000259" key="3">
    <source>
        <dbReference type="SMART" id="SM00093"/>
    </source>
</evidence>
<feature type="chain" id="PRO_5026101085" evidence="2">
    <location>
        <begin position="27"/>
        <end position="429"/>
    </location>
</feature>
<dbReference type="Gene3D" id="2.30.39.10">
    <property type="entry name" value="Alpha-1-antitrypsin, domain 1"/>
    <property type="match status" value="1"/>
</dbReference>
<dbReference type="InterPro" id="IPR023795">
    <property type="entry name" value="Serpin_CS"/>
</dbReference>
<evidence type="ECO:0000313" key="5">
    <source>
        <dbReference type="Proteomes" id="UP000477980"/>
    </source>
</evidence>
<keyword evidence="2" id="KW-0732">Signal</keyword>
<dbReference type="InterPro" id="IPR036186">
    <property type="entry name" value="Serpin_sf"/>
</dbReference>
<dbReference type="Gene3D" id="3.30.497.10">
    <property type="entry name" value="Antithrombin, subunit I, domain 2"/>
    <property type="match status" value="1"/>
</dbReference>
<dbReference type="EMBL" id="VZAH01000020">
    <property type="protein sequence ID" value="MQP13265.1"/>
    <property type="molecule type" value="Genomic_DNA"/>
</dbReference>
<dbReference type="CDD" id="cd19588">
    <property type="entry name" value="serpin_miropin-like"/>
    <property type="match status" value="1"/>
</dbReference>
<dbReference type="SMART" id="SM00093">
    <property type="entry name" value="SERPIN"/>
    <property type="match status" value="1"/>
</dbReference>
<dbReference type="SUPFAM" id="SSF56574">
    <property type="entry name" value="Serpins"/>
    <property type="match status" value="1"/>
</dbReference>
<dbReference type="Pfam" id="PF00079">
    <property type="entry name" value="Serpin"/>
    <property type="match status" value="1"/>
</dbReference>
<dbReference type="PANTHER" id="PTHR11461">
    <property type="entry name" value="SERINE PROTEASE INHIBITOR, SERPIN"/>
    <property type="match status" value="1"/>
</dbReference>
<organism evidence="4 5">
    <name type="scientific">Segatella copri</name>
    <dbReference type="NCBI Taxonomy" id="165179"/>
    <lineage>
        <taxon>Bacteria</taxon>
        <taxon>Pseudomonadati</taxon>
        <taxon>Bacteroidota</taxon>
        <taxon>Bacteroidia</taxon>
        <taxon>Bacteroidales</taxon>
        <taxon>Prevotellaceae</taxon>
        <taxon>Segatella</taxon>
    </lineage>
</organism>
<proteinExistence type="inferred from homology"/>
<comment type="caution">
    <text evidence="4">The sequence shown here is derived from an EMBL/GenBank/DDBJ whole genome shotgun (WGS) entry which is preliminary data.</text>
</comment>
<feature type="domain" description="Serpin" evidence="3">
    <location>
        <begin position="73"/>
        <end position="428"/>
    </location>
</feature>